<dbReference type="AlphaFoldDB" id="A0A645ICB5"/>
<dbReference type="SMART" id="SM00421">
    <property type="entry name" value="HTH_LUXR"/>
    <property type="match status" value="1"/>
</dbReference>
<dbReference type="PRINTS" id="PR00038">
    <property type="entry name" value="HTHLUXR"/>
</dbReference>
<gene>
    <name evidence="6" type="ORF">SDC9_195703</name>
</gene>
<keyword evidence="4" id="KW-0472">Membrane</keyword>
<evidence type="ECO:0000256" key="2">
    <source>
        <dbReference type="ARBA" id="ARBA00023125"/>
    </source>
</evidence>
<dbReference type="InterPro" id="IPR036388">
    <property type="entry name" value="WH-like_DNA-bd_sf"/>
</dbReference>
<evidence type="ECO:0000256" key="4">
    <source>
        <dbReference type="SAM" id="Phobius"/>
    </source>
</evidence>
<dbReference type="InterPro" id="IPR016032">
    <property type="entry name" value="Sig_transdc_resp-reg_C-effctor"/>
</dbReference>
<dbReference type="Pfam" id="PF00196">
    <property type="entry name" value="GerE"/>
    <property type="match status" value="1"/>
</dbReference>
<keyword evidence="2" id="KW-0238">DNA-binding</keyword>
<dbReference type="EMBL" id="VSSQ01110102">
    <property type="protein sequence ID" value="MPN48099.1"/>
    <property type="molecule type" value="Genomic_DNA"/>
</dbReference>
<evidence type="ECO:0000256" key="3">
    <source>
        <dbReference type="ARBA" id="ARBA00023163"/>
    </source>
</evidence>
<evidence type="ECO:0000313" key="6">
    <source>
        <dbReference type="EMBL" id="MPN48099.1"/>
    </source>
</evidence>
<dbReference type="CDD" id="cd06170">
    <property type="entry name" value="LuxR_C_like"/>
    <property type="match status" value="1"/>
</dbReference>
<accession>A0A645ICB5</accession>
<name>A0A645ICB5_9ZZZZ</name>
<comment type="caution">
    <text evidence="6">The sequence shown here is derived from an EMBL/GenBank/DDBJ whole genome shotgun (WGS) entry which is preliminary data.</text>
</comment>
<keyword evidence="4" id="KW-0812">Transmembrane</keyword>
<proteinExistence type="predicted"/>
<organism evidence="6">
    <name type="scientific">bioreactor metagenome</name>
    <dbReference type="NCBI Taxonomy" id="1076179"/>
    <lineage>
        <taxon>unclassified sequences</taxon>
        <taxon>metagenomes</taxon>
        <taxon>ecological metagenomes</taxon>
    </lineage>
</organism>
<protein>
    <recommendedName>
        <fullName evidence="5">HTH luxR-type domain-containing protein</fullName>
    </recommendedName>
</protein>
<dbReference type="Gene3D" id="1.10.10.10">
    <property type="entry name" value="Winged helix-like DNA-binding domain superfamily/Winged helix DNA-binding domain"/>
    <property type="match status" value="1"/>
</dbReference>
<keyword evidence="1" id="KW-0805">Transcription regulation</keyword>
<keyword evidence="3" id="KW-0804">Transcription</keyword>
<dbReference type="InterPro" id="IPR000792">
    <property type="entry name" value="Tscrpt_reg_LuxR_C"/>
</dbReference>
<feature type="transmembrane region" description="Helical" evidence="4">
    <location>
        <begin position="33"/>
        <end position="50"/>
    </location>
</feature>
<reference evidence="6" key="1">
    <citation type="submission" date="2019-08" db="EMBL/GenBank/DDBJ databases">
        <authorList>
            <person name="Kucharzyk K."/>
            <person name="Murdoch R.W."/>
            <person name="Higgins S."/>
            <person name="Loffler F."/>
        </authorList>
    </citation>
    <scope>NUCLEOTIDE SEQUENCE</scope>
</reference>
<dbReference type="PANTHER" id="PTHR44688">
    <property type="entry name" value="DNA-BINDING TRANSCRIPTIONAL ACTIVATOR DEVR_DOSR"/>
    <property type="match status" value="1"/>
</dbReference>
<keyword evidence="4" id="KW-1133">Transmembrane helix</keyword>
<dbReference type="PANTHER" id="PTHR44688:SF16">
    <property type="entry name" value="DNA-BINDING TRANSCRIPTIONAL ACTIVATOR DEVR_DOSR"/>
    <property type="match status" value="1"/>
</dbReference>
<evidence type="ECO:0000256" key="1">
    <source>
        <dbReference type="ARBA" id="ARBA00023015"/>
    </source>
</evidence>
<dbReference type="GO" id="GO:0006355">
    <property type="term" value="P:regulation of DNA-templated transcription"/>
    <property type="evidence" value="ECO:0007669"/>
    <property type="project" value="InterPro"/>
</dbReference>
<evidence type="ECO:0000259" key="5">
    <source>
        <dbReference type="PROSITE" id="PS50043"/>
    </source>
</evidence>
<dbReference type="PROSITE" id="PS50043">
    <property type="entry name" value="HTH_LUXR_2"/>
    <property type="match status" value="1"/>
</dbReference>
<dbReference type="SUPFAM" id="SSF46894">
    <property type="entry name" value="C-terminal effector domain of the bipartite response regulators"/>
    <property type="match status" value="1"/>
</dbReference>
<feature type="domain" description="HTH luxR-type" evidence="5">
    <location>
        <begin position="87"/>
        <end position="150"/>
    </location>
</feature>
<sequence length="150" mass="16385">MIGFAAALYAVAPIAWVILLGHASIVDTLLVMLATYVLVIGILYASWFSARRRTDGSVGDQLQDDVSVGGGEAETPLTKTVVDTCLAMAGRYGLSPRETEVFVLLAQGRTRAFIQDELVLSGSTVKTHVSHIYAKMEVHDRQEMMDLIWN</sequence>
<dbReference type="GO" id="GO:0003677">
    <property type="term" value="F:DNA binding"/>
    <property type="evidence" value="ECO:0007669"/>
    <property type="project" value="UniProtKB-KW"/>
</dbReference>